<accession>A0A6M8T026</accession>
<organism evidence="1 2">
    <name type="scientific">Glaesserella parasuis</name>
    <name type="common">Haemophilus parasuis</name>
    <dbReference type="NCBI Taxonomy" id="738"/>
    <lineage>
        <taxon>Bacteria</taxon>
        <taxon>Pseudomonadati</taxon>
        <taxon>Pseudomonadota</taxon>
        <taxon>Gammaproteobacteria</taxon>
        <taxon>Pasteurellales</taxon>
        <taxon>Pasteurellaceae</taxon>
        <taxon>Glaesserella</taxon>
    </lineage>
</organism>
<dbReference type="RefSeq" id="WP_075606740.1">
    <property type="nucleotide sequence ID" value="NZ_CP054198.1"/>
</dbReference>
<name>A0A6M8T026_GLAPU</name>
<reference evidence="1" key="1">
    <citation type="submission" date="2022-09" db="EMBL/GenBank/DDBJ databases">
        <title>Molecular characterization of Glaesserella parasuis strains circulating in commercial swine farms using whole-genome sequencing.</title>
        <authorList>
            <person name="Mugabi R."/>
            <person name="Clavijo M."/>
            <person name="Li G."/>
        </authorList>
    </citation>
    <scope>NUCLEOTIDE SEQUENCE</scope>
    <source>
        <strain evidence="1">0435-53</strain>
    </source>
</reference>
<evidence type="ECO:0000313" key="1">
    <source>
        <dbReference type="EMBL" id="MDD2169124.1"/>
    </source>
</evidence>
<dbReference type="Proteomes" id="UP001148834">
    <property type="component" value="Unassembled WGS sequence"/>
</dbReference>
<evidence type="ECO:0000313" key="2">
    <source>
        <dbReference type="Proteomes" id="UP001148834"/>
    </source>
</evidence>
<protein>
    <submittedName>
        <fullName evidence="1">Uncharacterized protein</fullName>
    </submittedName>
</protein>
<comment type="caution">
    <text evidence="1">The sequence shown here is derived from an EMBL/GenBank/DDBJ whole genome shotgun (WGS) entry which is preliminary data.</text>
</comment>
<dbReference type="AlphaFoldDB" id="A0A6M8T026"/>
<dbReference type="EMBL" id="JAODIR010000097">
    <property type="protein sequence ID" value="MDD2169124.1"/>
    <property type="molecule type" value="Genomic_DNA"/>
</dbReference>
<proteinExistence type="predicted"/>
<gene>
    <name evidence="1" type="ORF">N5925_11210</name>
</gene>
<sequence length="200" mass="21707">MRRIKNRNDTRTTTIATTGTVANEVARVGGDVKYVAGELGKDVKAGGDLVNRLTAGIPYNKYVFGVTDRIGQGIESIENISPKKYLYISSVGYFASSTSQYIFNGDIDHSKSLKVGLMTPYLTLTSPATGMMVGAADTAISTKIEGKENYLKEQKKYLKSSAISEIINSNPYLQKHPLGDVIKVINSEMINEVVDDGGNK</sequence>